<evidence type="ECO:0000313" key="1">
    <source>
        <dbReference type="EMBL" id="KAG5188603.1"/>
    </source>
</evidence>
<proteinExistence type="predicted"/>
<dbReference type="AlphaFoldDB" id="A0A836CKG2"/>
<accession>A0A836CKG2</accession>
<keyword evidence="2" id="KW-1185">Reference proteome</keyword>
<protein>
    <submittedName>
        <fullName evidence="1">Uncharacterized protein</fullName>
    </submittedName>
</protein>
<dbReference type="EMBL" id="JAFCMP010000068">
    <property type="protein sequence ID" value="KAG5188603.1"/>
    <property type="molecule type" value="Genomic_DNA"/>
</dbReference>
<reference evidence="1" key="1">
    <citation type="submission" date="2021-02" db="EMBL/GenBank/DDBJ databases">
        <title>First Annotated Genome of the Yellow-green Alga Tribonema minus.</title>
        <authorList>
            <person name="Mahan K.M."/>
        </authorList>
    </citation>
    <scope>NUCLEOTIDE SEQUENCE</scope>
    <source>
        <strain evidence="1">UTEX B ZZ1240</strain>
    </source>
</reference>
<dbReference type="Proteomes" id="UP000664859">
    <property type="component" value="Unassembled WGS sequence"/>
</dbReference>
<organism evidence="1 2">
    <name type="scientific">Tribonema minus</name>
    <dbReference type="NCBI Taxonomy" id="303371"/>
    <lineage>
        <taxon>Eukaryota</taxon>
        <taxon>Sar</taxon>
        <taxon>Stramenopiles</taxon>
        <taxon>Ochrophyta</taxon>
        <taxon>PX clade</taxon>
        <taxon>Xanthophyceae</taxon>
        <taxon>Tribonematales</taxon>
        <taxon>Tribonemataceae</taxon>
        <taxon>Tribonema</taxon>
    </lineage>
</organism>
<gene>
    <name evidence="1" type="ORF">JKP88DRAFT_304646</name>
</gene>
<evidence type="ECO:0000313" key="2">
    <source>
        <dbReference type="Proteomes" id="UP000664859"/>
    </source>
</evidence>
<comment type="caution">
    <text evidence="1">The sequence shown here is derived from an EMBL/GenBank/DDBJ whole genome shotgun (WGS) entry which is preliminary data.</text>
</comment>
<name>A0A836CKG2_9STRA</name>
<sequence>MLHQSSAFMVRSGARKRRDAAANSSSGGTYDECHNAQLLISSPVIAEAAARQWPWQRLPRQLVEAYYLAHKHGVVEMQIPAATLHKHMRSVQCITCREQMMTALNDMDLRRHVLPEPDADTPAALVNMRTNGDKALLTISAASLHQLVDWLRVIVRPETPVINNAALQAGSNPLFAARDMVWCLSHMHSDGLRGAGVVNEYAISLQHMLEKTDASRLRAKAACKSVHRALRRVQQQCADGSSESLQLEYRQRLQQAGDAVAEWLVHLTQMLLIISGALSAAFLPDDGNSTQPSHDACTLVERLWCVHEKALLELHKEAVATLHDEVIRMLSAAPVRAVVVAIELMLRRFGSALMSRFSEFTHISKSAQLACLDLLKQDSGCTAPLCTADIMEEQHPEVRIIMQWTHRWAPLLHRYSERLLMAAEDESSPQMQLLPPAQTAVFGKWCAGYAAVFQAGEDECSNFKAALADVNNQYKRLRMRLQLQLGDHGEDRPHLQQDQTHTLKLEESLARIDRLQLAANGAHQIRLTQLLQRRQWHVRELHVKLRCIADAKMHLLHERIVHDLSKEPVCRLLDTCEVMFCSWEGALLAESFTEQDRLADRALLLRVDIFKGGGGGEVKEMEAEDKLDTQLAQAVEE</sequence>